<dbReference type="STRING" id="1447883.A0A2B7XSE3"/>
<feature type="compositionally biased region" description="Polar residues" evidence="1">
    <location>
        <begin position="322"/>
        <end position="331"/>
    </location>
</feature>
<reference evidence="3 4" key="1">
    <citation type="submission" date="2017-10" db="EMBL/GenBank/DDBJ databases">
        <title>Comparative genomics in systemic dimorphic fungi from Ajellomycetaceae.</title>
        <authorList>
            <person name="Munoz J.F."/>
            <person name="Mcewen J.G."/>
            <person name="Clay O.K."/>
            <person name="Cuomo C.A."/>
        </authorList>
    </citation>
    <scope>NUCLEOTIDE SEQUENCE [LARGE SCALE GENOMIC DNA]</scope>
    <source>
        <strain evidence="3 4">UAMH7299</strain>
    </source>
</reference>
<feature type="region of interest" description="Disordered" evidence="1">
    <location>
        <begin position="211"/>
        <end position="331"/>
    </location>
</feature>
<evidence type="ECO:0000313" key="3">
    <source>
        <dbReference type="EMBL" id="PGH11518.1"/>
    </source>
</evidence>
<feature type="region of interest" description="Disordered" evidence="1">
    <location>
        <begin position="51"/>
        <end position="82"/>
    </location>
</feature>
<keyword evidence="4" id="KW-1185">Reference proteome</keyword>
<gene>
    <name evidence="3" type="ORF">AJ80_07084</name>
</gene>
<feature type="compositionally biased region" description="Polar residues" evidence="1">
    <location>
        <begin position="214"/>
        <end position="232"/>
    </location>
</feature>
<dbReference type="Proteomes" id="UP000224634">
    <property type="component" value="Unassembled WGS sequence"/>
</dbReference>
<evidence type="ECO:0000313" key="4">
    <source>
        <dbReference type="Proteomes" id="UP000224634"/>
    </source>
</evidence>
<sequence length="331" mass="36389">MPAPLAKGIVITVTIIVAAGIAVYESPKVREWVRDSRRKIAVALHSLGDEIHPGQLNPSRREDISMTEDLGEEAEERRRKARDDISRRAALLEAKRRNSSTCSSSFDNLVDRDGRLKHEEEGGEAEGSQGKATGVEIAPSESIHRRHEGVTDISRSISDFAPRMSPEHRQAILENIDRDRMQIVLPSSDVSSNHPSESLVDLTPRSELPESDQALESVSHSQLFPAQSTRSSTHTEDGEPDFYYAHPHQAENTTGTDNQQQNPFGIQSQWTPVSSAPSVASDLSHIHHDPFDHVSNDGTLSEADDLRDAIHTPASWSEVGSVVSSNDGAHR</sequence>
<accession>A0A2B7XSE3</accession>
<feature type="region of interest" description="Disordered" evidence="1">
    <location>
        <begin position="94"/>
        <end position="151"/>
    </location>
</feature>
<keyword evidence="2" id="KW-0472">Membrane</keyword>
<keyword evidence="2" id="KW-1133">Transmembrane helix</keyword>
<feature type="compositionally biased region" description="Basic and acidic residues" evidence="1">
    <location>
        <begin position="284"/>
        <end position="295"/>
    </location>
</feature>
<feature type="compositionally biased region" description="Polar residues" evidence="1">
    <location>
        <begin position="250"/>
        <end position="278"/>
    </location>
</feature>
<organism evidence="3 4">
    <name type="scientific">Polytolypa hystricis (strain UAMH7299)</name>
    <dbReference type="NCBI Taxonomy" id="1447883"/>
    <lineage>
        <taxon>Eukaryota</taxon>
        <taxon>Fungi</taxon>
        <taxon>Dikarya</taxon>
        <taxon>Ascomycota</taxon>
        <taxon>Pezizomycotina</taxon>
        <taxon>Eurotiomycetes</taxon>
        <taxon>Eurotiomycetidae</taxon>
        <taxon>Onygenales</taxon>
        <taxon>Onygenales incertae sedis</taxon>
        <taxon>Polytolypa</taxon>
    </lineage>
</organism>
<evidence type="ECO:0000256" key="1">
    <source>
        <dbReference type="SAM" id="MobiDB-lite"/>
    </source>
</evidence>
<feature type="transmembrane region" description="Helical" evidence="2">
    <location>
        <begin position="6"/>
        <end position="24"/>
    </location>
</feature>
<proteinExistence type="predicted"/>
<dbReference type="EMBL" id="PDNA01000131">
    <property type="protein sequence ID" value="PGH11518.1"/>
    <property type="molecule type" value="Genomic_DNA"/>
</dbReference>
<name>A0A2B7XSE3_POLH7</name>
<protein>
    <submittedName>
        <fullName evidence="3">Uncharacterized protein</fullName>
    </submittedName>
</protein>
<dbReference type="OrthoDB" id="3926760at2759"/>
<evidence type="ECO:0000256" key="2">
    <source>
        <dbReference type="SAM" id="Phobius"/>
    </source>
</evidence>
<comment type="caution">
    <text evidence="3">The sequence shown here is derived from an EMBL/GenBank/DDBJ whole genome shotgun (WGS) entry which is preliminary data.</text>
</comment>
<feature type="compositionally biased region" description="Acidic residues" evidence="1">
    <location>
        <begin position="65"/>
        <end position="74"/>
    </location>
</feature>
<dbReference type="AlphaFoldDB" id="A0A2B7XSE3"/>
<feature type="compositionally biased region" description="Basic and acidic residues" evidence="1">
    <location>
        <begin position="109"/>
        <end position="120"/>
    </location>
</feature>
<keyword evidence="2" id="KW-0812">Transmembrane</keyword>